<dbReference type="AlphaFoldDB" id="A0AA41ZPM8"/>
<accession>A0AA41ZPM8</accession>
<proteinExistence type="predicted"/>
<evidence type="ECO:0000313" key="2">
    <source>
        <dbReference type="EMBL" id="MCX2524910.1"/>
    </source>
</evidence>
<organism evidence="2 3">
    <name type="scientific">Larsenimonas rhizosphaerae</name>
    <dbReference type="NCBI Taxonomy" id="2944682"/>
    <lineage>
        <taxon>Bacteria</taxon>
        <taxon>Pseudomonadati</taxon>
        <taxon>Pseudomonadota</taxon>
        <taxon>Gammaproteobacteria</taxon>
        <taxon>Oceanospirillales</taxon>
        <taxon>Halomonadaceae</taxon>
        <taxon>Larsenimonas</taxon>
    </lineage>
</organism>
<reference evidence="2" key="1">
    <citation type="submission" date="2022-11" db="EMBL/GenBank/DDBJ databases">
        <title>Larsenimonas rhizosphaerae sp. nov., isolated from a tidal mudflat.</title>
        <authorList>
            <person name="Lee S.D."/>
            <person name="Kim I.S."/>
        </authorList>
    </citation>
    <scope>NUCLEOTIDE SEQUENCE</scope>
    <source>
        <strain evidence="2">GH2-1</strain>
    </source>
</reference>
<evidence type="ECO:0000256" key="1">
    <source>
        <dbReference type="SAM" id="Coils"/>
    </source>
</evidence>
<keyword evidence="3" id="KW-1185">Reference proteome</keyword>
<keyword evidence="1" id="KW-0175">Coiled coil</keyword>
<comment type="caution">
    <text evidence="2">The sequence shown here is derived from an EMBL/GenBank/DDBJ whole genome shotgun (WGS) entry which is preliminary data.</text>
</comment>
<feature type="coiled-coil region" evidence="1">
    <location>
        <begin position="96"/>
        <end position="123"/>
    </location>
</feature>
<evidence type="ECO:0000313" key="3">
    <source>
        <dbReference type="Proteomes" id="UP001165678"/>
    </source>
</evidence>
<name>A0AA41ZPM8_9GAMM</name>
<dbReference type="Proteomes" id="UP001165678">
    <property type="component" value="Unassembled WGS sequence"/>
</dbReference>
<protein>
    <submittedName>
        <fullName evidence="2">Uncharacterized protein</fullName>
    </submittedName>
</protein>
<gene>
    <name evidence="2" type="ORF">OQ287_11720</name>
</gene>
<dbReference type="EMBL" id="JAPIVE010000003">
    <property type="protein sequence ID" value="MCX2524910.1"/>
    <property type="molecule type" value="Genomic_DNA"/>
</dbReference>
<dbReference type="RefSeq" id="WP_265896552.1">
    <property type="nucleotide sequence ID" value="NZ_JAPIVE010000003.1"/>
</dbReference>
<sequence>MITVDNREGFSLRISRILSREPSQHVDIYFFLPGELGFSARVMSEGDFFHNAIYVKRTYHSTRHQLPLVYSRLASRSRLSPERYRLDLSLYAYQYVVALERQARALQSRNDASSEELLELSELCQGILRRLRRHQPGEERLEKYYFNIDNYLSWLTEQSVLALAMHVEQHEHAHEGRQALMDLAAQERRHREEKNYNSSRAMDNPSRMSNKMRLLRRLIEYPITLREKRQELGKMEEKGVKALAAGLVMVVVSVLMFEARSVLGDLTLRFFLALAVMYAAREVFKEDLRDTLWRWLRRGRPKWRSQYYDNFSGDMVARALEWFDYSRYQRLPDDIRRTRRGNMVKREEHVLHYRNHTMLSPGRFLKGYYHTREVIIVDLQFVARLMDPGSFDVYRLDDEGNIQRDEVEKRYQVNLVVKTRQGDDIELKRWKITMNRSRIVDVEAVGSP</sequence>